<evidence type="ECO:0000256" key="2">
    <source>
        <dbReference type="ARBA" id="ARBA00022448"/>
    </source>
</evidence>
<evidence type="ECO:0000256" key="4">
    <source>
        <dbReference type="ARBA" id="ARBA00022692"/>
    </source>
</evidence>
<dbReference type="EMBL" id="JBGFSN010000010">
    <property type="protein sequence ID" value="MFH8136035.1"/>
    <property type="molecule type" value="Genomic_DNA"/>
</dbReference>
<dbReference type="PANTHER" id="PTHR30509">
    <property type="entry name" value="P-HYDROXYBENZOIC ACID EFFLUX PUMP SUBUNIT-RELATED"/>
    <property type="match status" value="1"/>
</dbReference>
<keyword evidence="5 7" id="KW-1133">Transmembrane helix</keyword>
<feature type="transmembrane region" description="Helical" evidence="7">
    <location>
        <begin position="492"/>
        <end position="514"/>
    </location>
</feature>
<dbReference type="Proteomes" id="UP001611251">
    <property type="component" value="Unassembled WGS sequence"/>
</dbReference>
<feature type="transmembrane region" description="Helical" evidence="7">
    <location>
        <begin position="82"/>
        <end position="100"/>
    </location>
</feature>
<feature type="transmembrane region" description="Helical" evidence="7">
    <location>
        <begin position="416"/>
        <end position="436"/>
    </location>
</feature>
<feature type="transmembrane region" description="Helical" evidence="7">
    <location>
        <begin position="7"/>
        <end position="27"/>
    </location>
</feature>
<keyword evidence="9" id="KW-1185">Reference proteome</keyword>
<feature type="transmembrane region" description="Helical" evidence="7">
    <location>
        <begin position="57"/>
        <end position="76"/>
    </location>
</feature>
<accession>A0ABW7Q0E1</accession>
<evidence type="ECO:0000256" key="7">
    <source>
        <dbReference type="SAM" id="Phobius"/>
    </source>
</evidence>
<comment type="caution">
    <text evidence="8">The sequence shown here is derived from an EMBL/GenBank/DDBJ whole genome shotgun (WGS) entry which is preliminary data.</text>
</comment>
<evidence type="ECO:0000256" key="3">
    <source>
        <dbReference type="ARBA" id="ARBA00022475"/>
    </source>
</evidence>
<protein>
    <submittedName>
        <fullName evidence="8">FUSC family protein</fullName>
    </submittedName>
</protein>
<organism evidence="8 9">
    <name type="scientific">Pantoea osteomyelitidis</name>
    <dbReference type="NCBI Taxonomy" id="3230026"/>
    <lineage>
        <taxon>Bacteria</taxon>
        <taxon>Pseudomonadati</taxon>
        <taxon>Pseudomonadota</taxon>
        <taxon>Gammaproteobacteria</taxon>
        <taxon>Enterobacterales</taxon>
        <taxon>Erwiniaceae</taxon>
        <taxon>Pantoea</taxon>
    </lineage>
</organism>
<feature type="transmembrane region" description="Helical" evidence="7">
    <location>
        <begin position="442"/>
        <end position="460"/>
    </location>
</feature>
<keyword evidence="3" id="KW-1003">Cell membrane</keyword>
<evidence type="ECO:0000256" key="5">
    <source>
        <dbReference type="ARBA" id="ARBA00022989"/>
    </source>
</evidence>
<keyword evidence="4 7" id="KW-0812">Transmembrane</keyword>
<name>A0ABW7Q0E1_9GAMM</name>
<evidence type="ECO:0000256" key="1">
    <source>
        <dbReference type="ARBA" id="ARBA00004651"/>
    </source>
</evidence>
<keyword evidence="6 7" id="KW-0472">Membrane</keyword>
<keyword evidence="2" id="KW-0813">Transport</keyword>
<feature type="transmembrane region" description="Helical" evidence="7">
    <location>
        <begin position="364"/>
        <end position="384"/>
    </location>
</feature>
<comment type="subcellular location">
    <subcellularLocation>
        <location evidence="1">Cell membrane</location>
        <topology evidence="1">Multi-pass membrane protein</topology>
    </subcellularLocation>
</comment>
<dbReference type="Pfam" id="PF04632">
    <property type="entry name" value="FUSC"/>
    <property type="match status" value="1"/>
</dbReference>
<feature type="transmembrane region" description="Helical" evidence="7">
    <location>
        <begin position="33"/>
        <end position="50"/>
    </location>
</feature>
<evidence type="ECO:0000313" key="8">
    <source>
        <dbReference type="EMBL" id="MFH8136035.1"/>
    </source>
</evidence>
<dbReference type="PANTHER" id="PTHR30509:SF9">
    <property type="entry name" value="MULTIDRUG RESISTANCE PROTEIN MDTO"/>
    <property type="match status" value="1"/>
</dbReference>
<sequence length="692" mass="77177">MKWFSKNAVLFSIKTCLAAFLALFIALELNLEKPAWALTTVYVASQLYSASTISKSVFRLLGTLLGGLFIFLIFPTTVQHPVLFSLCVSLWVAVCLYLSLHDRTPKAYVFMLAGYSAAIMGFPNVDSPASITDTVISRIEEITVGIVCSSLVHQLLFPVSMRSLLEQSVSIWYQNARKLCSELIAVMPKDKSLEREDILIQMANFPLSVEILITHCVYEGDAARKLIRLVSVQYQHLSYLIPTLTAIETRLNLLAEQQVRFPEYIAQAFQQFLLWLNSGHEVNETSTIQATLTHSQTLLKNAWRNGTLNTEESILLIGLLERLVDFVHIAGAYQSVSTLVSDLSGDTSLAKNARAHRHIDGGMLLLSASTAFLATFGSCLFWMGSGWTDGATAPMMAAILSSFFAGMDTPVAPMKLFVKGVVIALFISVLYIALLIPQAITFEALIICLTPGLFALGLVIAKPSINLIGISVATQIPGFIGMSHHFKPNLSAVINTAISSMVGILFAVIITAILRNKRPAWTAKRALRKGLRDLLRFIKEIERNAASLLSRQQFIARTLDKVNIILPRKRLDPDPDVESGGNLIAEAWLGANCYDFYARHRKVLEQYHIESGQMFHELGLFLKRRMKSLQANPHHDLLEELDLLLLRLETLAAQDMDLFMPLFHLFNIRLTLFPQQRWPGKRQIDISLSENL</sequence>
<evidence type="ECO:0000313" key="9">
    <source>
        <dbReference type="Proteomes" id="UP001611251"/>
    </source>
</evidence>
<proteinExistence type="predicted"/>
<dbReference type="RefSeq" id="WP_397217428.1">
    <property type="nucleotide sequence ID" value="NZ_JBGFSN010000010.1"/>
</dbReference>
<dbReference type="InterPro" id="IPR006726">
    <property type="entry name" value="PHBA_efflux_AaeB/fusaric-R"/>
</dbReference>
<evidence type="ECO:0000256" key="6">
    <source>
        <dbReference type="ARBA" id="ARBA00023136"/>
    </source>
</evidence>
<gene>
    <name evidence="8" type="ORF">ABU178_17940</name>
</gene>
<reference evidence="8 9" key="1">
    <citation type="submission" date="2024-08" db="EMBL/GenBank/DDBJ databases">
        <title>Pantoea ronii - a newly identified human opportunistic pathogen.</title>
        <authorList>
            <person name="Keidar-Friedman D."/>
            <person name="Sorek N."/>
            <person name="Leshin-Carmel D."/>
            <person name="Tsur A."/>
            <person name="Amsalem M."/>
            <person name="Tolkach D."/>
            <person name="Brosh-Nissimov T."/>
        </authorList>
    </citation>
    <scope>NUCLEOTIDE SEQUENCE [LARGE SCALE GENOMIC DNA]</scope>
    <source>
        <strain evidence="8 9">AA23256</strain>
    </source>
</reference>